<dbReference type="KEGG" id="hch:HCH_04413"/>
<protein>
    <submittedName>
        <fullName evidence="1">Uncharacterized protein</fullName>
    </submittedName>
</protein>
<dbReference type="RefSeq" id="WP_011398184.1">
    <property type="nucleotide sequence ID" value="NC_007645.1"/>
</dbReference>
<accession>Q2SE07</accession>
<sequence length="117" mass="13093">MAQRAYLWPHILYLVNLLALPGAAFLILLGWYWRSRRRRAPAALQSAQAIALTGALINGALLVVIPLFVLWLSDREPMTVTLVLVYWLAAHGACVVWGVYALTRENAGRPLSIWGRK</sequence>
<dbReference type="OrthoDB" id="8778085at2"/>
<keyword evidence="2" id="KW-1185">Reference proteome</keyword>
<dbReference type="STRING" id="349521.HCH_04413"/>
<dbReference type="HOGENOM" id="CLU_2081517_0_0_6"/>
<dbReference type="EMBL" id="CP000155">
    <property type="protein sequence ID" value="ABC31117.1"/>
    <property type="molecule type" value="Genomic_DNA"/>
</dbReference>
<proteinExistence type="predicted"/>
<name>Q2SE07_HAHCH</name>
<evidence type="ECO:0000313" key="1">
    <source>
        <dbReference type="EMBL" id="ABC31117.1"/>
    </source>
</evidence>
<dbReference type="AlphaFoldDB" id="Q2SE07"/>
<reference evidence="1 2" key="1">
    <citation type="journal article" date="2005" name="Nucleic Acids Res.">
        <title>Genomic blueprint of Hahella chejuensis, a marine microbe producing an algicidal agent.</title>
        <authorList>
            <person name="Jeong H."/>
            <person name="Yim J.H."/>
            <person name="Lee C."/>
            <person name="Choi S.-H."/>
            <person name="Park Y.K."/>
            <person name="Yoon S.H."/>
            <person name="Hur C.-G."/>
            <person name="Kang H.-Y."/>
            <person name="Kim D."/>
            <person name="Lee H.H."/>
            <person name="Park K.H."/>
            <person name="Park S.-H."/>
            <person name="Park H.-S."/>
            <person name="Lee H.K."/>
            <person name="Oh T.K."/>
            <person name="Kim J.F."/>
        </authorList>
    </citation>
    <scope>NUCLEOTIDE SEQUENCE [LARGE SCALE GENOMIC DNA]</scope>
    <source>
        <strain evidence="1 2">KCTC 2396</strain>
    </source>
</reference>
<evidence type="ECO:0000313" key="2">
    <source>
        <dbReference type="Proteomes" id="UP000000238"/>
    </source>
</evidence>
<dbReference type="Proteomes" id="UP000000238">
    <property type="component" value="Chromosome"/>
</dbReference>
<gene>
    <name evidence="1" type="ordered locus">HCH_04413</name>
</gene>
<organism evidence="1 2">
    <name type="scientific">Hahella chejuensis (strain KCTC 2396)</name>
    <dbReference type="NCBI Taxonomy" id="349521"/>
    <lineage>
        <taxon>Bacteria</taxon>
        <taxon>Pseudomonadati</taxon>
        <taxon>Pseudomonadota</taxon>
        <taxon>Gammaproteobacteria</taxon>
        <taxon>Oceanospirillales</taxon>
        <taxon>Hahellaceae</taxon>
        <taxon>Hahella</taxon>
    </lineage>
</organism>